<evidence type="ECO:0000256" key="1">
    <source>
        <dbReference type="ARBA" id="ARBA00022490"/>
    </source>
</evidence>
<dbReference type="InterPro" id="IPR050289">
    <property type="entry name" value="TorD/DmsD_chaperones"/>
</dbReference>
<dbReference type="SUPFAM" id="SSF89155">
    <property type="entry name" value="TorD-like"/>
    <property type="match status" value="1"/>
</dbReference>
<dbReference type="EMBL" id="ATJV01000092">
    <property type="protein sequence ID" value="EPZ14303.1"/>
    <property type="molecule type" value="Genomic_DNA"/>
</dbReference>
<sequence>MSTVEQIALGAVQWRLANRQRAQLYGWFATLYAAEVSEVALEGYLGDGYQPLYTGLADLGLGAEVARLQAAIETLRSLPLARLELAADFAQLFLLDARTGALPYASVYEDEGKGKGSVLYGAAEERMRSFLAESGLAIQADFREPADHLAVYLALMAKLAEQDAEQGIDSTDFASAAFEQLSFLQSGLLGWLEAFVQRCQQARPRFDFYPALAALLYGFVGEDVLFLDDVAAARKAAGS</sequence>
<dbReference type="OrthoDB" id="7849731at2"/>
<keyword evidence="2" id="KW-0143">Chaperone</keyword>
<dbReference type="PATRIC" id="fig|1348657.5.peg.3369"/>
<dbReference type="GO" id="GO:0051259">
    <property type="term" value="P:protein complex oligomerization"/>
    <property type="evidence" value="ECO:0007669"/>
    <property type="project" value="InterPro"/>
</dbReference>
<dbReference type="PANTHER" id="PTHR34227:SF11">
    <property type="entry name" value="CHAPERONE PROTEIN TORD"/>
    <property type="match status" value="1"/>
</dbReference>
<dbReference type="InterPro" id="IPR020945">
    <property type="entry name" value="DMSO/NO3_reduct_chaperone"/>
</dbReference>
<evidence type="ECO:0000256" key="2">
    <source>
        <dbReference type="ARBA" id="ARBA00023186"/>
    </source>
</evidence>
<dbReference type="AlphaFoldDB" id="T0AUI7"/>
<protein>
    <recommendedName>
        <fullName evidence="5">Molecular chaperone TorD</fullName>
    </recommendedName>
</protein>
<dbReference type="PANTHER" id="PTHR34227">
    <property type="entry name" value="CHAPERONE PROTEIN YCDY"/>
    <property type="match status" value="1"/>
</dbReference>
<evidence type="ECO:0000313" key="3">
    <source>
        <dbReference type="EMBL" id="EPZ14303.1"/>
    </source>
</evidence>
<dbReference type="NCBIfam" id="NF003442">
    <property type="entry name" value="PRK04976.1"/>
    <property type="match status" value="1"/>
</dbReference>
<organism evidence="3 4">
    <name type="scientific">Thauera terpenica 58Eu</name>
    <dbReference type="NCBI Taxonomy" id="1348657"/>
    <lineage>
        <taxon>Bacteria</taxon>
        <taxon>Pseudomonadati</taxon>
        <taxon>Pseudomonadota</taxon>
        <taxon>Betaproteobacteria</taxon>
        <taxon>Rhodocyclales</taxon>
        <taxon>Zoogloeaceae</taxon>
        <taxon>Thauera</taxon>
    </lineage>
</organism>
<dbReference type="Pfam" id="PF02613">
    <property type="entry name" value="Nitrate_red_del"/>
    <property type="match status" value="1"/>
</dbReference>
<name>T0AUI7_9RHOO</name>
<reference evidence="3 4" key="1">
    <citation type="submission" date="2013-06" db="EMBL/GenBank/DDBJ databases">
        <title>Draft genome sequence of Thauera terpenica.</title>
        <authorList>
            <person name="Liu B."/>
            <person name="Frostegard A.H."/>
            <person name="Shapleigh J.P."/>
        </authorList>
    </citation>
    <scope>NUCLEOTIDE SEQUENCE [LARGE SCALE GENOMIC DNA]</scope>
    <source>
        <strain evidence="3 4">58Eu</strain>
    </source>
</reference>
<evidence type="ECO:0008006" key="5">
    <source>
        <dbReference type="Google" id="ProtNLM"/>
    </source>
</evidence>
<dbReference type="Gene3D" id="1.20.120.1820">
    <property type="match status" value="1"/>
</dbReference>
<dbReference type="InterPro" id="IPR036411">
    <property type="entry name" value="TorD-like_sf"/>
</dbReference>
<dbReference type="STRING" id="1348657.M622_06910"/>
<gene>
    <name evidence="3" type="ORF">M622_06910</name>
</gene>
<accession>T0AUI7</accession>
<dbReference type="Proteomes" id="UP000015455">
    <property type="component" value="Unassembled WGS sequence"/>
</dbReference>
<proteinExistence type="inferred from homology"/>
<dbReference type="RefSeq" id="WP_021250760.1">
    <property type="nucleotide sequence ID" value="NZ_ATJV01000092.1"/>
</dbReference>
<dbReference type="eggNOG" id="COG3381">
    <property type="taxonomic scope" value="Bacteria"/>
</dbReference>
<dbReference type="Gene3D" id="1.20.1280.20">
    <property type="entry name" value="HscB, C-terminal domain"/>
    <property type="match status" value="1"/>
</dbReference>
<keyword evidence="1" id="KW-0963">Cytoplasm</keyword>
<comment type="caution">
    <text evidence="3">The sequence shown here is derived from an EMBL/GenBank/DDBJ whole genome shotgun (WGS) entry which is preliminary data.</text>
</comment>
<dbReference type="InterPro" id="IPR023069">
    <property type="entry name" value="Chaperone_TorD"/>
</dbReference>
<dbReference type="HAMAP" id="MF_01150">
    <property type="entry name" value="TorD"/>
    <property type="match status" value="1"/>
</dbReference>
<keyword evidence="4" id="KW-1185">Reference proteome</keyword>
<dbReference type="InterPro" id="IPR036386">
    <property type="entry name" value="HscB_C_sf"/>
</dbReference>
<evidence type="ECO:0000313" key="4">
    <source>
        <dbReference type="Proteomes" id="UP000015455"/>
    </source>
</evidence>